<dbReference type="InterPro" id="IPR053134">
    <property type="entry name" value="RNA-dir_DNA_polymerase"/>
</dbReference>
<gene>
    <name evidence="4" type="ORF">EBH_0029400</name>
</gene>
<dbReference type="PROSITE" id="PS00141">
    <property type="entry name" value="ASP_PROTEASE"/>
    <property type="match status" value="1"/>
</dbReference>
<dbReference type="VEuPathDB" id="ToxoDB:EBH_0029400"/>
<accession>U6LMU5</accession>
<dbReference type="CDD" id="cd01647">
    <property type="entry name" value="RT_LTR"/>
    <property type="match status" value="1"/>
</dbReference>
<dbReference type="CDD" id="cd00303">
    <property type="entry name" value="retropepsin_like"/>
    <property type="match status" value="1"/>
</dbReference>
<organism evidence="4 5">
    <name type="scientific">Eimeria brunetti</name>
    <dbReference type="NCBI Taxonomy" id="51314"/>
    <lineage>
        <taxon>Eukaryota</taxon>
        <taxon>Sar</taxon>
        <taxon>Alveolata</taxon>
        <taxon>Apicomplexa</taxon>
        <taxon>Conoidasida</taxon>
        <taxon>Coccidia</taxon>
        <taxon>Eucoccidiorida</taxon>
        <taxon>Eimeriorina</taxon>
        <taxon>Eimeriidae</taxon>
        <taxon>Eimeria</taxon>
    </lineage>
</organism>
<dbReference type="Pfam" id="PF08284">
    <property type="entry name" value="RVP_2"/>
    <property type="match status" value="1"/>
</dbReference>
<dbReference type="InterPro" id="IPR021109">
    <property type="entry name" value="Peptidase_aspartic_dom_sf"/>
</dbReference>
<reference evidence="4" key="2">
    <citation type="submission" date="2013-10" db="EMBL/GenBank/DDBJ databases">
        <authorList>
            <person name="Aslett M."/>
        </authorList>
    </citation>
    <scope>NUCLEOTIDE SEQUENCE [LARGE SCALE GENOMIC DNA]</scope>
    <source>
        <strain evidence="4">Houghton</strain>
    </source>
</reference>
<dbReference type="Gene3D" id="3.30.70.270">
    <property type="match status" value="1"/>
</dbReference>
<dbReference type="InterPro" id="IPR043502">
    <property type="entry name" value="DNA/RNA_pol_sf"/>
</dbReference>
<dbReference type="SUPFAM" id="SSF50630">
    <property type="entry name" value="Acid proteases"/>
    <property type="match status" value="1"/>
</dbReference>
<dbReference type="InterPro" id="IPR043128">
    <property type="entry name" value="Rev_trsase/Diguanyl_cyclase"/>
</dbReference>
<dbReference type="Proteomes" id="UP000030750">
    <property type="component" value="Unassembled WGS sequence"/>
</dbReference>
<dbReference type="InterPro" id="IPR001995">
    <property type="entry name" value="Peptidase_A2_cat"/>
</dbReference>
<evidence type="ECO:0000313" key="5">
    <source>
        <dbReference type="Proteomes" id="UP000030750"/>
    </source>
</evidence>
<dbReference type="Gene3D" id="2.40.70.10">
    <property type="entry name" value="Acid Proteases"/>
    <property type="match status" value="1"/>
</dbReference>
<dbReference type="InterPro" id="IPR000477">
    <property type="entry name" value="RT_dom"/>
</dbReference>
<keyword evidence="1" id="KW-0378">Hydrolase</keyword>
<feature type="region of interest" description="Disordered" evidence="2">
    <location>
        <begin position="1"/>
        <end position="70"/>
    </location>
</feature>
<sequence length="586" mass="65433">MCKGATEPNAIPVSPRWAEKLTHKEQGVPADEQGLTACQKLSPERRTAAHAPSGNREVAHDTDNSRDANDGVCIEDRQSVINVELSPWWRELVANEGSKMEGMLCSLGTPAVLVEVVGRSCEALLDTGASRSFINPRLVEALQLKARNLSEVCIFTVANGAQVRIERTVKSLTIWFRRECFTGDYLVGPVPYDIVLGLDWLIKQKVTRYFQSDTLRMYLDGRWCELPLVRTHMDKRTEDGHQVAPKRTPVEQPYDLLARQVAQMTEAQAAALLRHDNSQAEEVLPTPSADIAHATDDEDSPWLAAKLEFTLFNEWMQTPESKDLLQEILKALQTHRHVFPDSLPRGLPPKRPHDHHTLLAPGKLPAKPAMYRMTPDQLWFHKQEIAKLSPHGWIGPTYSPICAPTIMIEKRNGGTGERKMRMVVNYQAPNALTAAPDFPLPPVQTILEMLGGAKYFSTVDLEAGFDQIRMAKDGSWKTAFRSVLGLFEYKVMPFGLKGAAATYLANINAYLQPLQCHGVIAYLDDSLIYSVDLPTHVVLLRKVLSIFCLKHLFACQQTRVWGSGDLRALGDGPQSHQRATKTNLAL</sequence>
<feature type="domain" description="Peptidase A2" evidence="3">
    <location>
        <begin position="121"/>
        <end position="195"/>
    </location>
</feature>
<dbReference type="InterPro" id="IPR001969">
    <property type="entry name" value="Aspartic_peptidase_AS"/>
</dbReference>
<keyword evidence="5" id="KW-1185">Reference proteome</keyword>
<dbReference type="OrthoDB" id="2431547at2759"/>
<dbReference type="PANTHER" id="PTHR24559:SF444">
    <property type="entry name" value="REVERSE TRANSCRIPTASE DOMAIN-CONTAINING PROTEIN"/>
    <property type="match status" value="1"/>
</dbReference>
<dbReference type="Pfam" id="PF00078">
    <property type="entry name" value="RVT_1"/>
    <property type="match status" value="1"/>
</dbReference>
<dbReference type="GO" id="GO:0004190">
    <property type="term" value="F:aspartic-type endopeptidase activity"/>
    <property type="evidence" value="ECO:0007669"/>
    <property type="project" value="InterPro"/>
</dbReference>
<dbReference type="SUPFAM" id="SSF56672">
    <property type="entry name" value="DNA/RNA polymerases"/>
    <property type="match status" value="1"/>
</dbReference>
<evidence type="ECO:0000256" key="1">
    <source>
        <dbReference type="ARBA" id="ARBA00022801"/>
    </source>
</evidence>
<dbReference type="PANTHER" id="PTHR24559">
    <property type="entry name" value="TRANSPOSON TY3-I GAG-POL POLYPROTEIN"/>
    <property type="match status" value="1"/>
</dbReference>
<protein>
    <submittedName>
        <fullName evidence="4">OSJNBa0079C19.6 protein, related</fullName>
    </submittedName>
</protein>
<feature type="compositionally biased region" description="Basic and acidic residues" evidence="2">
    <location>
        <begin position="17"/>
        <end position="26"/>
    </location>
</feature>
<reference evidence="4" key="1">
    <citation type="submission" date="2013-10" db="EMBL/GenBank/DDBJ databases">
        <title>Genomic analysis of the causative agents of coccidiosis in chickens.</title>
        <authorList>
            <person name="Reid A.J."/>
            <person name="Blake D."/>
            <person name="Billington K."/>
            <person name="Browne H."/>
            <person name="Dunn M."/>
            <person name="Hung S."/>
            <person name="Kawahara F."/>
            <person name="Miranda-Saavedra D."/>
            <person name="Mourier T."/>
            <person name="Nagra H."/>
            <person name="Otto T.D."/>
            <person name="Rawlings N."/>
            <person name="Sanchez A."/>
            <person name="Sanders M."/>
            <person name="Subramaniam C."/>
            <person name="Tay Y."/>
            <person name="Dear P."/>
            <person name="Doerig C."/>
            <person name="Gruber A."/>
            <person name="Parkinson J."/>
            <person name="Shirley M."/>
            <person name="Wan K.L."/>
            <person name="Berriman M."/>
            <person name="Tomley F."/>
            <person name="Pain A."/>
        </authorList>
    </citation>
    <scope>NUCLEOTIDE SEQUENCE [LARGE SCALE GENOMIC DNA]</scope>
    <source>
        <strain evidence="4">Houghton</strain>
    </source>
</reference>
<dbReference type="AlphaFoldDB" id="U6LMU5"/>
<dbReference type="Gene3D" id="3.10.10.10">
    <property type="entry name" value="HIV Type 1 Reverse Transcriptase, subunit A, domain 1"/>
    <property type="match status" value="1"/>
</dbReference>
<evidence type="ECO:0000313" key="4">
    <source>
        <dbReference type="EMBL" id="CDJ49899.1"/>
    </source>
</evidence>
<evidence type="ECO:0000259" key="3">
    <source>
        <dbReference type="PROSITE" id="PS50175"/>
    </source>
</evidence>
<feature type="compositionally biased region" description="Basic and acidic residues" evidence="2">
    <location>
        <begin position="57"/>
        <end position="70"/>
    </location>
</feature>
<evidence type="ECO:0000256" key="2">
    <source>
        <dbReference type="SAM" id="MobiDB-lite"/>
    </source>
</evidence>
<dbReference type="PROSITE" id="PS50175">
    <property type="entry name" value="ASP_PROT_RETROV"/>
    <property type="match status" value="1"/>
</dbReference>
<proteinExistence type="predicted"/>
<dbReference type="GO" id="GO:0006508">
    <property type="term" value="P:proteolysis"/>
    <property type="evidence" value="ECO:0007669"/>
    <property type="project" value="InterPro"/>
</dbReference>
<name>U6LMU5_9EIME</name>
<dbReference type="EMBL" id="HG711928">
    <property type="protein sequence ID" value="CDJ49899.1"/>
    <property type="molecule type" value="Genomic_DNA"/>
</dbReference>